<feature type="transmembrane region" description="Helical" evidence="6">
    <location>
        <begin position="42"/>
        <end position="63"/>
    </location>
</feature>
<sequence length="415" mass="45280">MKKGRRRRMDLRDRSNRMTLPGGEAESGAEQSHSPGPPAPRLARGILIATILSYEVNIVFNLLDGGFRGGALAVGLVFLIVICLLQYIHSTPETQRRLGRRKYLTLGVQTALTYLPLMVYGPWWGMTGFLAGSLLLLLPPRSAWPLFGATGVSTFAFSVTHGQTWLNSLYISQTSLLSGIVVFGLSHLSQVIKQLRDTREELARTAVAEERLRFARDLHDLLGYSLSSITLKAELIRRLIPHQPDRAAEEVAEVLIISRQSLADVRSVARGYRDMSLEQEIAAARSVLSAAEVEFDTHISLGKVSPQVDTVLATVLREGITNVLRHSKASRCAITVTQARRGRVQLTLTNNGADPSHRDLSPHSGSGLGNLATRLTAIGGQLNFGHSSHGTFRLKAEAPSEHEGKTASPTAEFVT</sequence>
<keyword evidence="6" id="KW-0812">Transmembrane</keyword>
<accession>A0ABW0YTZ2</accession>
<feature type="transmembrane region" description="Helical" evidence="6">
    <location>
        <begin position="103"/>
        <end position="123"/>
    </location>
</feature>
<feature type="region of interest" description="Disordered" evidence="5">
    <location>
        <begin position="1"/>
        <end position="38"/>
    </location>
</feature>
<feature type="region of interest" description="Disordered" evidence="5">
    <location>
        <begin position="395"/>
        <end position="415"/>
    </location>
</feature>
<evidence type="ECO:0000256" key="3">
    <source>
        <dbReference type="ARBA" id="ARBA00023012"/>
    </source>
</evidence>
<evidence type="ECO:0000313" key="9">
    <source>
        <dbReference type="Proteomes" id="UP001596083"/>
    </source>
</evidence>
<dbReference type="SUPFAM" id="SSF55874">
    <property type="entry name" value="ATPase domain of HSP90 chaperone/DNA topoisomerase II/histidine kinase"/>
    <property type="match status" value="1"/>
</dbReference>
<protein>
    <submittedName>
        <fullName evidence="8">Sensor histidine kinase</fullName>
    </submittedName>
</protein>
<evidence type="ECO:0000259" key="7">
    <source>
        <dbReference type="Pfam" id="PF07730"/>
    </source>
</evidence>
<dbReference type="EMBL" id="JBHSPB010000002">
    <property type="protein sequence ID" value="MFC5719282.1"/>
    <property type="molecule type" value="Genomic_DNA"/>
</dbReference>
<dbReference type="Pfam" id="PF07730">
    <property type="entry name" value="HisKA_3"/>
    <property type="match status" value="1"/>
</dbReference>
<dbReference type="InterPro" id="IPR050482">
    <property type="entry name" value="Sensor_HK_TwoCompSys"/>
</dbReference>
<keyword evidence="2 8" id="KW-0418">Kinase</keyword>
<name>A0ABW0YTZ2_9ACTN</name>
<reference evidence="9" key="1">
    <citation type="journal article" date="2019" name="Int. J. Syst. Evol. Microbiol.">
        <title>The Global Catalogue of Microorganisms (GCM) 10K type strain sequencing project: providing services to taxonomists for standard genome sequencing and annotation.</title>
        <authorList>
            <consortium name="The Broad Institute Genomics Platform"/>
            <consortium name="The Broad Institute Genome Sequencing Center for Infectious Disease"/>
            <person name="Wu L."/>
            <person name="Ma J."/>
        </authorList>
    </citation>
    <scope>NUCLEOTIDE SEQUENCE [LARGE SCALE GENOMIC DNA]</scope>
    <source>
        <strain evidence="9">CGMCC 4.7304</strain>
    </source>
</reference>
<gene>
    <name evidence="8" type="ORF">ACFP1Z_03660</name>
</gene>
<feature type="coiled-coil region" evidence="4">
    <location>
        <begin position="185"/>
        <end position="212"/>
    </location>
</feature>
<keyword evidence="9" id="KW-1185">Reference proteome</keyword>
<dbReference type="Gene3D" id="1.20.5.1930">
    <property type="match status" value="1"/>
</dbReference>
<dbReference type="Proteomes" id="UP001596083">
    <property type="component" value="Unassembled WGS sequence"/>
</dbReference>
<feature type="domain" description="Signal transduction histidine kinase subgroup 3 dimerisation and phosphoacceptor" evidence="7">
    <location>
        <begin position="210"/>
        <end position="276"/>
    </location>
</feature>
<feature type="compositionally biased region" description="Basic and acidic residues" evidence="5">
    <location>
        <begin position="395"/>
        <end position="405"/>
    </location>
</feature>
<keyword evidence="3" id="KW-0902">Two-component regulatory system</keyword>
<proteinExistence type="predicted"/>
<evidence type="ECO:0000256" key="6">
    <source>
        <dbReference type="SAM" id="Phobius"/>
    </source>
</evidence>
<keyword evidence="6" id="KW-1133">Transmembrane helix</keyword>
<dbReference type="PANTHER" id="PTHR24421:SF63">
    <property type="entry name" value="SENSOR HISTIDINE KINASE DESK"/>
    <property type="match status" value="1"/>
</dbReference>
<evidence type="ECO:0000256" key="5">
    <source>
        <dbReference type="SAM" id="MobiDB-lite"/>
    </source>
</evidence>
<evidence type="ECO:0000256" key="1">
    <source>
        <dbReference type="ARBA" id="ARBA00022679"/>
    </source>
</evidence>
<evidence type="ECO:0000256" key="4">
    <source>
        <dbReference type="SAM" id="Coils"/>
    </source>
</evidence>
<feature type="transmembrane region" description="Helical" evidence="6">
    <location>
        <begin position="69"/>
        <end position="88"/>
    </location>
</feature>
<evidence type="ECO:0000256" key="2">
    <source>
        <dbReference type="ARBA" id="ARBA00022777"/>
    </source>
</evidence>
<dbReference type="PANTHER" id="PTHR24421">
    <property type="entry name" value="NITRATE/NITRITE SENSOR PROTEIN NARX-RELATED"/>
    <property type="match status" value="1"/>
</dbReference>
<organism evidence="8 9">
    <name type="scientific">Streptomyces gamaensis</name>
    <dbReference type="NCBI Taxonomy" id="1763542"/>
    <lineage>
        <taxon>Bacteria</taxon>
        <taxon>Bacillati</taxon>
        <taxon>Actinomycetota</taxon>
        <taxon>Actinomycetes</taxon>
        <taxon>Kitasatosporales</taxon>
        <taxon>Streptomycetaceae</taxon>
        <taxon>Streptomyces</taxon>
    </lineage>
</organism>
<dbReference type="CDD" id="cd16917">
    <property type="entry name" value="HATPase_UhpB-NarQ-NarX-like"/>
    <property type="match status" value="1"/>
</dbReference>
<dbReference type="InterPro" id="IPR036890">
    <property type="entry name" value="HATPase_C_sf"/>
</dbReference>
<dbReference type="RefSeq" id="WP_390314623.1">
    <property type="nucleotide sequence ID" value="NZ_JBHSPB010000002.1"/>
</dbReference>
<dbReference type="GO" id="GO:0016301">
    <property type="term" value="F:kinase activity"/>
    <property type="evidence" value="ECO:0007669"/>
    <property type="project" value="UniProtKB-KW"/>
</dbReference>
<keyword evidence="1" id="KW-0808">Transferase</keyword>
<dbReference type="InterPro" id="IPR011712">
    <property type="entry name" value="Sig_transdc_His_kin_sub3_dim/P"/>
</dbReference>
<keyword evidence="6" id="KW-0472">Membrane</keyword>
<evidence type="ECO:0000313" key="8">
    <source>
        <dbReference type="EMBL" id="MFC5719282.1"/>
    </source>
</evidence>
<keyword evidence="4" id="KW-0175">Coiled coil</keyword>
<dbReference type="Gene3D" id="3.30.565.10">
    <property type="entry name" value="Histidine kinase-like ATPase, C-terminal domain"/>
    <property type="match status" value="1"/>
</dbReference>
<comment type="caution">
    <text evidence="8">The sequence shown here is derived from an EMBL/GenBank/DDBJ whole genome shotgun (WGS) entry which is preliminary data.</text>
</comment>